<proteinExistence type="inferred from homology"/>
<evidence type="ECO:0000256" key="3">
    <source>
        <dbReference type="ARBA" id="ARBA00022606"/>
    </source>
</evidence>
<keyword evidence="7 10" id="KW-0472">Membrane</keyword>
<evidence type="ECO:0000256" key="8">
    <source>
        <dbReference type="ARBA" id="ARBA00023170"/>
    </source>
</evidence>
<keyword evidence="6 10" id="KW-1133">Transmembrane helix</keyword>
<dbReference type="PANTHER" id="PTHR21137">
    <property type="entry name" value="ODORANT RECEPTOR"/>
    <property type="match status" value="1"/>
</dbReference>
<evidence type="ECO:0000256" key="10">
    <source>
        <dbReference type="RuleBase" id="RU351113"/>
    </source>
</evidence>
<keyword evidence="12" id="KW-1185">Reference proteome</keyword>
<dbReference type="GO" id="GO:0004984">
    <property type="term" value="F:olfactory receptor activity"/>
    <property type="evidence" value="ECO:0007669"/>
    <property type="project" value="InterPro"/>
</dbReference>
<dbReference type="InterPro" id="IPR004117">
    <property type="entry name" value="7tm6_olfct_rcpt"/>
</dbReference>
<evidence type="ECO:0000256" key="5">
    <source>
        <dbReference type="ARBA" id="ARBA00022725"/>
    </source>
</evidence>
<comment type="similarity">
    <text evidence="10">Belongs to the insect chemoreceptor superfamily. Heteromeric odorant receptor channel (TC 1.A.69) family.</text>
</comment>
<dbReference type="GO" id="GO:0005549">
    <property type="term" value="F:odorant binding"/>
    <property type="evidence" value="ECO:0007669"/>
    <property type="project" value="InterPro"/>
</dbReference>
<feature type="transmembrane region" description="Helical" evidence="10">
    <location>
        <begin position="255"/>
        <end position="278"/>
    </location>
</feature>
<comment type="caution">
    <text evidence="10">Lacks conserved residue(s) required for the propagation of feature annotation.</text>
</comment>
<sequence length="384" mass="45118">MSKSKYKTYDDLKQDFLGEMDFISNIGAKFFIYLSKSHSKLSTNGFYFTYGLLFLVTTQLIATLCLICINNFDWFEVINVTPNTGVCMMILVKYVKIHKNKEVYDEIFKHFRFDLWEAIADTTEHKLILNRFIMVYQNNIVGKEKQYLYPFDGWYPFDKQQWYNTAYIWESFMTTVVIFIFVFINILHISFTRYICMELKILGNTMEGLITDDDVVKIKGGKETEQTHYKIKTKLKFIISKHQYLAKIISDLDNVLGDGMFLTYAFGSVFICLTAFTATVVDDLYKSMRYFSFFCSLLLEVFIQCIMGQLLSDHSNKLEKAIYFADWVYADSDTKKMLLIFLMRVQKPFEFSAKGYLNMNLEAFSGICSLSYQFFNLLRTAYSE</sequence>
<dbReference type="GO" id="GO:0007165">
    <property type="term" value="P:signal transduction"/>
    <property type="evidence" value="ECO:0007669"/>
    <property type="project" value="UniProtKB-KW"/>
</dbReference>
<comment type="caution">
    <text evidence="11">The sequence shown here is derived from an EMBL/GenBank/DDBJ whole genome shotgun (WGS) entry which is preliminary data.</text>
</comment>
<evidence type="ECO:0000256" key="1">
    <source>
        <dbReference type="ARBA" id="ARBA00004651"/>
    </source>
</evidence>
<dbReference type="Pfam" id="PF02949">
    <property type="entry name" value="7tm_6"/>
    <property type="match status" value="1"/>
</dbReference>
<feature type="transmembrane region" description="Helical" evidence="10">
    <location>
        <begin position="166"/>
        <end position="187"/>
    </location>
</feature>
<feature type="transmembrane region" description="Helical" evidence="10">
    <location>
        <begin position="290"/>
        <end position="311"/>
    </location>
</feature>
<keyword evidence="5 10" id="KW-0552">Olfaction</keyword>
<keyword evidence="8 10" id="KW-0675">Receptor</keyword>
<protein>
    <recommendedName>
        <fullName evidence="10">Odorant receptor</fullName>
    </recommendedName>
</protein>
<dbReference type="PANTHER" id="PTHR21137:SF35">
    <property type="entry name" value="ODORANT RECEPTOR 19A-RELATED"/>
    <property type="match status" value="1"/>
</dbReference>
<dbReference type="AlphaFoldDB" id="A0AAD7YP03"/>
<keyword evidence="3 10" id="KW-0716">Sensory transduction</keyword>
<evidence type="ECO:0000256" key="2">
    <source>
        <dbReference type="ARBA" id="ARBA00022475"/>
    </source>
</evidence>
<evidence type="ECO:0000313" key="12">
    <source>
        <dbReference type="Proteomes" id="UP001231518"/>
    </source>
</evidence>
<keyword evidence="9 10" id="KW-0807">Transducer</keyword>
<keyword evidence="4 10" id="KW-0812">Transmembrane</keyword>
<dbReference type="Proteomes" id="UP001231518">
    <property type="component" value="Chromosome 12"/>
</dbReference>
<dbReference type="GO" id="GO:0005886">
    <property type="term" value="C:plasma membrane"/>
    <property type="evidence" value="ECO:0007669"/>
    <property type="project" value="UniProtKB-SubCell"/>
</dbReference>
<name>A0AAD7YP03_MYTSE</name>
<reference evidence="11" key="1">
    <citation type="submission" date="2023-03" db="EMBL/GenBank/DDBJ databases">
        <title>Chromosome-level genomes of two armyworms, Mythimna separata and Mythimna loreyi, provide insights into the biosynthesis and reception of sex pheromones.</title>
        <authorList>
            <person name="Zhao H."/>
        </authorList>
    </citation>
    <scope>NUCLEOTIDE SEQUENCE</scope>
    <source>
        <strain evidence="11">BeijingLab</strain>
        <tissue evidence="11">Pupa</tissue>
    </source>
</reference>
<evidence type="ECO:0000313" key="11">
    <source>
        <dbReference type="EMBL" id="KAJ8721370.1"/>
    </source>
</evidence>
<dbReference type="EMBL" id="JARGEI010000013">
    <property type="protein sequence ID" value="KAJ8721370.1"/>
    <property type="molecule type" value="Genomic_DNA"/>
</dbReference>
<comment type="subcellular location">
    <subcellularLocation>
        <location evidence="1 10">Cell membrane</location>
        <topology evidence="1 10">Multi-pass membrane protein</topology>
    </subcellularLocation>
</comment>
<keyword evidence="2" id="KW-1003">Cell membrane</keyword>
<accession>A0AAD7YP03</accession>
<evidence type="ECO:0000256" key="9">
    <source>
        <dbReference type="ARBA" id="ARBA00023224"/>
    </source>
</evidence>
<evidence type="ECO:0000256" key="4">
    <source>
        <dbReference type="ARBA" id="ARBA00022692"/>
    </source>
</evidence>
<feature type="transmembrane region" description="Helical" evidence="10">
    <location>
        <begin position="46"/>
        <end position="72"/>
    </location>
</feature>
<evidence type="ECO:0000256" key="6">
    <source>
        <dbReference type="ARBA" id="ARBA00022989"/>
    </source>
</evidence>
<gene>
    <name evidence="11" type="ORF">PYW07_002145</name>
</gene>
<organism evidence="11 12">
    <name type="scientific">Mythimna separata</name>
    <name type="common">Oriental armyworm</name>
    <name type="synonym">Pseudaletia separata</name>
    <dbReference type="NCBI Taxonomy" id="271217"/>
    <lineage>
        <taxon>Eukaryota</taxon>
        <taxon>Metazoa</taxon>
        <taxon>Ecdysozoa</taxon>
        <taxon>Arthropoda</taxon>
        <taxon>Hexapoda</taxon>
        <taxon>Insecta</taxon>
        <taxon>Pterygota</taxon>
        <taxon>Neoptera</taxon>
        <taxon>Endopterygota</taxon>
        <taxon>Lepidoptera</taxon>
        <taxon>Glossata</taxon>
        <taxon>Ditrysia</taxon>
        <taxon>Noctuoidea</taxon>
        <taxon>Noctuidae</taxon>
        <taxon>Noctuinae</taxon>
        <taxon>Hadenini</taxon>
        <taxon>Mythimna</taxon>
    </lineage>
</organism>
<evidence type="ECO:0000256" key="7">
    <source>
        <dbReference type="ARBA" id="ARBA00023136"/>
    </source>
</evidence>